<dbReference type="CDD" id="cd09823">
    <property type="entry name" value="peroxinectin_like"/>
    <property type="match status" value="1"/>
</dbReference>
<dbReference type="InterPro" id="IPR037120">
    <property type="entry name" value="Haem_peroxidase_sf_animal"/>
</dbReference>
<dbReference type="InterPro" id="IPR019791">
    <property type="entry name" value="Haem_peroxidase_animal"/>
</dbReference>
<reference evidence="4" key="2">
    <citation type="submission" date="2020-06" db="EMBL/GenBank/DDBJ databases">
        <authorList>
            <person name="Sheffer M."/>
        </authorList>
    </citation>
    <scope>NUCLEOTIDE SEQUENCE</scope>
</reference>
<reference evidence="4" key="1">
    <citation type="journal article" date="2020" name="bioRxiv">
        <title>Chromosome-level reference genome of the European wasp spider Argiope bruennichi: a resource for studies on range expansion and evolutionary adaptation.</title>
        <authorList>
            <person name="Sheffer M.M."/>
            <person name="Hoppe A."/>
            <person name="Krehenwinkel H."/>
            <person name="Uhl G."/>
            <person name="Kuss A.W."/>
            <person name="Jensen L."/>
            <person name="Jensen C."/>
            <person name="Gillespie R.G."/>
            <person name="Hoff K.J."/>
            <person name="Prost S."/>
        </authorList>
    </citation>
    <scope>NUCLEOTIDE SEQUENCE</scope>
</reference>
<dbReference type="FunFam" id="1.10.640.10:FF:000009">
    <property type="entry name" value="Peroxidase, isoform B"/>
    <property type="match status" value="1"/>
</dbReference>
<sequence length="1142" mass="129390">MKSWISTCILLIGFLCFKIADSSSKHRCIMNIYAKEFHEELPGLTAIPNTDSGSVSWEASDSDQDKSDFQTCDIHERMKSKISNNPENNPNGFSDCEPSQPIKCDPNYPYRTMNGKCNNLRYPLWGAANQCFRRHLPAVYTGFDNFRKSVTGALLPEPRQLTLSIFQNHHNSSEDVSLMYTIYGQTIAHDISLANFEIPQTPCCAPENVNHSVCKTMLVPPSDPFYAQFNVTCLSFTRTVACNACNTNKRQQNTQQTAAMDASIVYGPDDNIAYGLRTNDGTGKLLSNYTKIGELLPSGNNPQDTFCPMLKKYKCFQAGDSRINQHAALTSMQTVYMREHNRIAEELKKLNPNWNDERLYQEARRINIAQLQNINFQEHLPHLLGHYYMSKFDLQVKNGSGGTRYNPEVQLGVWNEFSTAAFRIHSMIATDVGALNLQFVNLFSNPGLLWKGHAGEILNGATSVPSEKFDRWFVNDVTDFITRKNGAPYGSDLAARDVQRGRDHGIAPYVHYVYFCSDGQVDIQSFDDLVNYEIISNEGVMLLKRNYAKVQDVDLYVGLQLEHDARGAKVGPTAVCIIARQYYHLKYGDRFYFEHIGEAGSFTAAQRTSIKQASLSRLLCDNTYISEVQLNSMLLPSNSNFQVKCSDIPKIRVYLLELFLRLIQNPGTGVNFYGKIQNIPPSKQMYAKNAFEDLVHEHCSKMSSNSSCIRKLLYHYPDILCEIRNPIPCDYSYLYRKIDGTCNNPHISRLGMVNQCFERFIPAYYDGHGDFRKSVTGEPLPEPRDLSLEIFKDHHRPTVNVTFQFATFAEFLAIDILLSVSPSTDCCSEKNANKPECKPISVRPDDPFYSEFNKTCIDFQRTEQCACNTRQLKHNDSSVGCLLPSGKGPNDLFCPKEKNTVLHVRKITIAEHQCIVFKDFLPLLLSPRIVEEFNLTVPDGAKGIRYNPNIILEQPGVHYGQDLASINIQRGRDHGLPPYIQIVKFCSEGAIIISSFDDLYKLGLMSKDNADLLRHLLAVEDIDMWVGIQLEYHMPGAITGPSAVCINAKQFYFNQKGDRFYFDIEGPGAPFTDERSHFNIKCRKRDNTVFVTNFYILGIKRKGEYNQECGLEATIKNSAVSCDEIPKIDLTLWKENENSITT</sequence>
<keyword evidence="2" id="KW-0349">Heme</keyword>
<keyword evidence="2" id="KW-0479">Metal-binding</keyword>
<dbReference type="Pfam" id="PF03098">
    <property type="entry name" value="An_peroxidase"/>
    <property type="match status" value="3"/>
</dbReference>
<protein>
    <submittedName>
        <fullName evidence="4">Peroxidase like protein</fullName>
    </submittedName>
</protein>
<keyword evidence="2" id="KW-0408">Iron</keyword>
<dbReference type="InterPro" id="IPR010255">
    <property type="entry name" value="Haem_peroxidase_sf"/>
</dbReference>
<gene>
    <name evidence="4" type="ORF">HNY73_018913</name>
</gene>
<evidence type="ECO:0000313" key="5">
    <source>
        <dbReference type="Proteomes" id="UP000807504"/>
    </source>
</evidence>
<accession>A0A8T0EF68</accession>
<organism evidence="4 5">
    <name type="scientific">Argiope bruennichi</name>
    <name type="common">Wasp spider</name>
    <name type="synonym">Aranea bruennichi</name>
    <dbReference type="NCBI Taxonomy" id="94029"/>
    <lineage>
        <taxon>Eukaryota</taxon>
        <taxon>Metazoa</taxon>
        <taxon>Ecdysozoa</taxon>
        <taxon>Arthropoda</taxon>
        <taxon>Chelicerata</taxon>
        <taxon>Arachnida</taxon>
        <taxon>Araneae</taxon>
        <taxon>Araneomorphae</taxon>
        <taxon>Entelegynae</taxon>
        <taxon>Araneoidea</taxon>
        <taxon>Araneidae</taxon>
        <taxon>Argiope</taxon>
    </lineage>
</organism>
<dbReference type="AlphaFoldDB" id="A0A8T0EF68"/>
<dbReference type="PROSITE" id="PS50292">
    <property type="entry name" value="PEROXIDASE_3"/>
    <property type="match status" value="2"/>
</dbReference>
<dbReference type="Gene3D" id="1.10.640.10">
    <property type="entry name" value="Haem peroxidase domain superfamily, animal type"/>
    <property type="match status" value="3"/>
</dbReference>
<keyword evidence="1 4" id="KW-0575">Peroxidase</keyword>
<evidence type="ECO:0000313" key="4">
    <source>
        <dbReference type="EMBL" id="KAF8771499.1"/>
    </source>
</evidence>
<feature type="signal peptide" evidence="3">
    <location>
        <begin position="1"/>
        <end position="22"/>
    </location>
</feature>
<feature type="binding site" description="axial binding residue" evidence="2">
    <location>
        <position position="425"/>
    </location>
    <ligand>
        <name>heme b</name>
        <dbReference type="ChEBI" id="CHEBI:60344"/>
    </ligand>
    <ligandPart>
        <name>Fe</name>
        <dbReference type="ChEBI" id="CHEBI:18248"/>
    </ligandPart>
</feature>
<dbReference type="SUPFAM" id="SSF48113">
    <property type="entry name" value="Heme-dependent peroxidases"/>
    <property type="match status" value="2"/>
</dbReference>
<dbReference type="GO" id="GO:0046872">
    <property type="term" value="F:metal ion binding"/>
    <property type="evidence" value="ECO:0007669"/>
    <property type="project" value="UniProtKB-KW"/>
</dbReference>
<dbReference type="PRINTS" id="PR00457">
    <property type="entry name" value="ANPEROXIDASE"/>
</dbReference>
<keyword evidence="5" id="KW-1185">Reference proteome</keyword>
<evidence type="ECO:0000256" key="3">
    <source>
        <dbReference type="SAM" id="SignalP"/>
    </source>
</evidence>
<evidence type="ECO:0000256" key="1">
    <source>
        <dbReference type="ARBA" id="ARBA00022559"/>
    </source>
</evidence>
<evidence type="ECO:0000256" key="2">
    <source>
        <dbReference type="PIRSR" id="PIRSR619791-2"/>
    </source>
</evidence>
<keyword evidence="1 4" id="KW-0560">Oxidoreductase</keyword>
<keyword evidence="3" id="KW-0732">Signal</keyword>
<feature type="chain" id="PRO_5035752401" evidence="3">
    <location>
        <begin position="23"/>
        <end position="1142"/>
    </location>
</feature>
<proteinExistence type="predicted"/>
<dbReference type="PANTHER" id="PTHR11475:SF134">
    <property type="entry name" value="LD42267P"/>
    <property type="match status" value="1"/>
</dbReference>
<dbReference type="EMBL" id="JABXBU010002228">
    <property type="protein sequence ID" value="KAF8771499.1"/>
    <property type="molecule type" value="Genomic_DNA"/>
</dbReference>
<name>A0A8T0EF68_ARGBR</name>
<dbReference type="GO" id="GO:0020037">
    <property type="term" value="F:heme binding"/>
    <property type="evidence" value="ECO:0007669"/>
    <property type="project" value="InterPro"/>
</dbReference>
<comment type="caution">
    <text evidence="4">The sequence shown here is derived from an EMBL/GenBank/DDBJ whole genome shotgun (WGS) entry which is preliminary data.</text>
</comment>
<dbReference type="GO" id="GO:0004601">
    <property type="term" value="F:peroxidase activity"/>
    <property type="evidence" value="ECO:0007669"/>
    <property type="project" value="UniProtKB-KW"/>
</dbReference>
<dbReference type="Proteomes" id="UP000807504">
    <property type="component" value="Unassembled WGS sequence"/>
</dbReference>
<dbReference type="GO" id="GO:0006979">
    <property type="term" value="P:response to oxidative stress"/>
    <property type="evidence" value="ECO:0007669"/>
    <property type="project" value="InterPro"/>
</dbReference>
<dbReference type="PANTHER" id="PTHR11475">
    <property type="entry name" value="OXIDASE/PEROXIDASE"/>
    <property type="match status" value="1"/>
</dbReference>